<evidence type="ECO:0000256" key="1">
    <source>
        <dbReference type="SAM" id="MobiDB-lite"/>
    </source>
</evidence>
<evidence type="ECO:0000313" key="3">
    <source>
        <dbReference type="EMBL" id="GMH69639.1"/>
    </source>
</evidence>
<dbReference type="AlphaFoldDB" id="A0A9W7AJT1"/>
<protein>
    <submittedName>
        <fullName evidence="3">Uncharacterized protein</fullName>
    </submittedName>
</protein>
<comment type="caution">
    <text evidence="3">The sequence shown here is derived from an EMBL/GenBank/DDBJ whole genome shotgun (WGS) entry which is preliminary data.</text>
</comment>
<reference evidence="4" key="1">
    <citation type="journal article" date="2023" name="Commun. Biol.">
        <title>Genome analysis of Parmales, the sister group of diatoms, reveals the evolutionary specialization of diatoms from phago-mixotrophs to photoautotrophs.</title>
        <authorList>
            <person name="Ban H."/>
            <person name="Sato S."/>
            <person name="Yoshikawa S."/>
            <person name="Yamada K."/>
            <person name="Nakamura Y."/>
            <person name="Ichinomiya M."/>
            <person name="Sato N."/>
            <person name="Blanc-Mathieu R."/>
            <person name="Endo H."/>
            <person name="Kuwata A."/>
            <person name="Ogata H."/>
        </authorList>
    </citation>
    <scope>NUCLEOTIDE SEQUENCE [LARGE SCALE GENOMIC DNA]</scope>
    <source>
        <strain evidence="4">NIES 3700</strain>
    </source>
</reference>
<accession>A0A9W7AJT1</accession>
<feature type="chain" id="PRO_5040925423" evidence="2">
    <location>
        <begin position="28"/>
        <end position="646"/>
    </location>
</feature>
<keyword evidence="4" id="KW-1185">Reference proteome</keyword>
<dbReference type="EMBL" id="BRXW01000609">
    <property type="protein sequence ID" value="GMH69639.1"/>
    <property type="molecule type" value="Genomic_DNA"/>
</dbReference>
<dbReference type="Proteomes" id="UP001165122">
    <property type="component" value="Unassembled WGS sequence"/>
</dbReference>
<feature type="signal peptide" evidence="2">
    <location>
        <begin position="1"/>
        <end position="27"/>
    </location>
</feature>
<feature type="compositionally biased region" description="Low complexity" evidence="1">
    <location>
        <begin position="93"/>
        <end position="117"/>
    </location>
</feature>
<feature type="region of interest" description="Disordered" evidence="1">
    <location>
        <begin position="54"/>
        <end position="117"/>
    </location>
</feature>
<evidence type="ECO:0000313" key="4">
    <source>
        <dbReference type="Proteomes" id="UP001165122"/>
    </source>
</evidence>
<sequence length="646" mass="73926">MPSPLRMFTFAFFVVVITLMFLTMSREEKMFEILIARFSDKFIGESFSGGDAVRFEGGNDDFDNNNISNNDNNDNNDEDNDNGDEQLPPPPDTVNNPNDSNDTPPPSSSSSPYVPTSSQITTIKSHYSTLQPLRGVSYLYNLTSHLLYLPPHSPISNKITISSINEKNTPCPQITLWVRLHGPSIITGLASLNKNLPLNECTWSFSFPVPEEGEYKVIVKVQSLNPKNIDINRSQCMRKSNKHYIGKPISLLSSPGTFYSSWEGCCDICTRSLSCRYWTSREGFEVKSPRCLFYEDIEGEEEVEGLKGKEKIYSGTKREEDAAIHLGCGWDYSKENEETWCKDFGRDDIVYDLSEEKVIKYVGSTIENIPPTCKSNDPRITYGRWLKTSRSEIGCEPPIPEKGDKGFYRTIHSNVEPEYCWIHDTPERLGKLCNKASGCLRSPLKNSWMSEVGKSEFEYVWKPYECDLKYYKDEEIKECWEEKGFSRPSVKGDSIAFFFEYYVNNRFDVIPINYGNKKITITNLGLTHLIWHDSFSDFKEKIVKDNLNKGNKYSNLKLKEEEIKVWLLGPYIVSERESGCTSERMEEFAEILRPEIEGNNWKEVDWRNISMGLSHEMATQLDGMHVVGPAMKVAFHVFVNSVCGEE</sequence>
<feature type="compositionally biased region" description="Acidic residues" evidence="1">
    <location>
        <begin position="74"/>
        <end position="84"/>
    </location>
</feature>
<organism evidence="3 4">
    <name type="scientific">Triparma laevis f. longispina</name>
    <dbReference type="NCBI Taxonomy" id="1714387"/>
    <lineage>
        <taxon>Eukaryota</taxon>
        <taxon>Sar</taxon>
        <taxon>Stramenopiles</taxon>
        <taxon>Ochrophyta</taxon>
        <taxon>Bolidophyceae</taxon>
        <taxon>Parmales</taxon>
        <taxon>Triparmaceae</taxon>
        <taxon>Triparma</taxon>
    </lineage>
</organism>
<proteinExistence type="predicted"/>
<gene>
    <name evidence="3" type="ORF">TrLO_g11239</name>
</gene>
<evidence type="ECO:0000256" key="2">
    <source>
        <dbReference type="SAM" id="SignalP"/>
    </source>
</evidence>
<dbReference type="OrthoDB" id="211168at2759"/>
<feature type="compositionally biased region" description="Low complexity" evidence="1">
    <location>
        <begin position="64"/>
        <end position="73"/>
    </location>
</feature>
<keyword evidence="2" id="KW-0732">Signal</keyword>
<name>A0A9W7AJT1_9STRA</name>